<reference evidence="2" key="2">
    <citation type="submission" date="2020-09" db="EMBL/GenBank/DDBJ databases">
        <authorList>
            <person name="Sun Q."/>
            <person name="Zhou Y."/>
        </authorList>
    </citation>
    <scope>NUCLEOTIDE SEQUENCE</scope>
    <source>
        <strain evidence="2">CGMCC 1.16134</strain>
    </source>
</reference>
<comment type="caution">
    <text evidence="2">The sequence shown here is derived from an EMBL/GenBank/DDBJ whole genome shotgun (WGS) entry which is preliminary data.</text>
</comment>
<organism evidence="2 3">
    <name type="scientific">Paenibacillus albidus</name>
    <dbReference type="NCBI Taxonomy" id="2041023"/>
    <lineage>
        <taxon>Bacteria</taxon>
        <taxon>Bacillati</taxon>
        <taxon>Bacillota</taxon>
        <taxon>Bacilli</taxon>
        <taxon>Bacillales</taxon>
        <taxon>Paenibacillaceae</taxon>
        <taxon>Paenibacillus</taxon>
    </lineage>
</organism>
<dbReference type="RefSeq" id="WP_229696232.1">
    <property type="nucleotide sequence ID" value="NZ_BMKR01000016.1"/>
</dbReference>
<dbReference type="GO" id="GO:0006508">
    <property type="term" value="P:proteolysis"/>
    <property type="evidence" value="ECO:0007669"/>
    <property type="project" value="InterPro"/>
</dbReference>
<dbReference type="AlphaFoldDB" id="A0A917FMI6"/>
<feature type="domain" description="Peptidase C39" evidence="1">
    <location>
        <begin position="11"/>
        <end position="131"/>
    </location>
</feature>
<sequence>MARRRVPYVAQIHQSECGLCCLAMISAYYQKEVSLYSLRERADVRRDGITLLQLKRIAESIGFDVKAYRIESIHQFKQVTLPAILHWNQGHYVVLEKIERNHARIVDPPFGRIKLSLKNFSKQFTGFLMTVDVTE</sequence>
<dbReference type="InterPro" id="IPR033839">
    <property type="entry name" value="Lacticin_481_peptidase"/>
</dbReference>
<dbReference type="Proteomes" id="UP000637643">
    <property type="component" value="Unassembled WGS sequence"/>
</dbReference>
<reference evidence="2" key="1">
    <citation type="journal article" date="2014" name="Int. J. Syst. Evol. Microbiol.">
        <title>Complete genome sequence of Corynebacterium casei LMG S-19264T (=DSM 44701T), isolated from a smear-ripened cheese.</title>
        <authorList>
            <consortium name="US DOE Joint Genome Institute (JGI-PGF)"/>
            <person name="Walter F."/>
            <person name="Albersmeier A."/>
            <person name="Kalinowski J."/>
            <person name="Ruckert C."/>
        </authorList>
    </citation>
    <scope>NUCLEOTIDE SEQUENCE</scope>
    <source>
        <strain evidence="2">CGMCC 1.16134</strain>
    </source>
</reference>
<dbReference type="CDD" id="cd02425">
    <property type="entry name" value="Peptidase_C39F"/>
    <property type="match status" value="1"/>
</dbReference>
<dbReference type="GO" id="GO:0016020">
    <property type="term" value="C:membrane"/>
    <property type="evidence" value="ECO:0007669"/>
    <property type="project" value="InterPro"/>
</dbReference>
<dbReference type="GO" id="GO:0005524">
    <property type="term" value="F:ATP binding"/>
    <property type="evidence" value="ECO:0007669"/>
    <property type="project" value="InterPro"/>
</dbReference>
<evidence type="ECO:0000313" key="2">
    <source>
        <dbReference type="EMBL" id="GGF89919.1"/>
    </source>
</evidence>
<dbReference type="Pfam" id="PF03412">
    <property type="entry name" value="Peptidase_C39"/>
    <property type="match status" value="1"/>
</dbReference>
<dbReference type="EMBL" id="BMKR01000016">
    <property type="protein sequence ID" value="GGF89919.1"/>
    <property type="molecule type" value="Genomic_DNA"/>
</dbReference>
<evidence type="ECO:0000313" key="3">
    <source>
        <dbReference type="Proteomes" id="UP000637643"/>
    </source>
</evidence>
<name>A0A917FMI6_9BACL</name>
<proteinExistence type="predicted"/>
<protein>
    <recommendedName>
        <fullName evidence="1">Peptidase C39 domain-containing protein</fullName>
    </recommendedName>
</protein>
<accession>A0A917FMI6</accession>
<dbReference type="PROSITE" id="PS50990">
    <property type="entry name" value="PEPTIDASE_C39"/>
    <property type="match status" value="1"/>
</dbReference>
<gene>
    <name evidence="2" type="ORF">GCM10010912_38890</name>
</gene>
<dbReference type="InterPro" id="IPR005074">
    <property type="entry name" value="Peptidase_C39"/>
</dbReference>
<keyword evidence="3" id="KW-1185">Reference proteome</keyword>
<dbReference type="GO" id="GO:0008234">
    <property type="term" value="F:cysteine-type peptidase activity"/>
    <property type="evidence" value="ECO:0007669"/>
    <property type="project" value="InterPro"/>
</dbReference>
<dbReference type="Gene3D" id="3.90.70.10">
    <property type="entry name" value="Cysteine proteinases"/>
    <property type="match status" value="1"/>
</dbReference>
<evidence type="ECO:0000259" key="1">
    <source>
        <dbReference type="PROSITE" id="PS50990"/>
    </source>
</evidence>